<dbReference type="Proteomes" id="UP000438429">
    <property type="component" value="Unassembled WGS sequence"/>
</dbReference>
<dbReference type="EMBL" id="VEVO01000007">
    <property type="protein sequence ID" value="KAF0039627.1"/>
    <property type="molecule type" value="Genomic_DNA"/>
</dbReference>
<comment type="caution">
    <text evidence="2">The sequence shown here is derived from an EMBL/GenBank/DDBJ whole genome shotgun (WGS) entry which is preliminary data.</text>
</comment>
<accession>A0A6A4T0R6</accession>
<proteinExistence type="predicted"/>
<name>A0A6A4T0R6_SCOMX</name>
<evidence type="ECO:0000313" key="2">
    <source>
        <dbReference type="EMBL" id="KAF0039627.1"/>
    </source>
</evidence>
<organism evidence="2 3">
    <name type="scientific">Scophthalmus maximus</name>
    <name type="common">Turbot</name>
    <name type="synonym">Psetta maxima</name>
    <dbReference type="NCBI Taxonomy" id="52904"/>
    <lineage>
        <taxon>Eukaryota</taxon>
        <taxon>Metazoa</taxon>
        <taxon>Chordata</taxon>
        <taxon>Craniata</taxon>
        <taxon>Vertebrata</taxon>
        <taxon>Euteleostomi</taxon>
        <taxon>Actinopterygii</taxon>
        <taxon>Neopterygii</taxon>
        <taxon>Teleostei</taxon>
        <taxon>Neoteleostei</taxon>
        <taxon>Acanthomorphata</taxon>
        <taxon>Carangaria</taxon>
        <taxon>Pleuronectiformes</taxon>
        <taxon>Pleuronectoidei</taxon>
        <taxon>Scophthalmidae</taxon>
        <taxon>Scophthalmus</taxon>
    </lineage>
</organism>
<sequence length="85" mass="9479">MTSRTNANDSVGGCLTRRQLPPPAAKPTQRTVIHEDECNTSLCRHMFSYVRYVMATGFDRTCVCLALGAAWQADSKLRMDDSLHC</sequence>
<gene>
    <name evidence="2" type="ORF">F2P81_007862</name>
</gene>
<protein>
    <submittedName>
        <fullName evidence="2">Uncharacterized protein</fullName>
    </submittedName>
</protein>
<dbReference type="AlphaFoldDB" id="A0A6A4T0R6"/>
<feature type="region of interest" description="Disordered" evidence="1">
    <location>
        <begin position="1"/>
        <end position="28"/>
    </location>
</feature>
<evidence type="ECO:0000256" key="1">
    <source>
        <dbReference type="SAM" id="MobiDB-lite"/>
    </source>
</evidence>
<evidence type="ECO:0000313" key="3">
    <source>
        <dbReference type="Proteomes" id="UP000438429"/>
    </source>
</evidence>
<reference evidence="2 3" key="1">
    <citation type="submission" date="2019-06" db="EMBL/GenBank/DDBJ databases">
        <title>Draft genomes of female and male turbot (Scophthalmus maximus).</title>
        <authorList>
            <person name="Xu H."/>
            <person name="Xu X.-W."/>
            <person name="Shao C."/>
            <person name="Chen S."/>
        </authorList>
    </citation>
    <scope>NUCLEOTIDE SEQUENCE [LARGE SCALE GENOMIC DNA]</scope>
    <source>
        <strain evidence="2">Ysfricsl-2016a</strain>
        <tissue evidence="2">Blood</tissue>
    </source>
</reference>